<dbReference type="AlphaFoldDB" id="A0A1G2TKA8"/>
<dbReference type="Proteomes" id="UP000178530">
    <property type="component" value="Unassembled WGS sequence"/>
</dbReference>
<comment type="caution">
    <text evidence="1">The sequence shown here is derived from an EMBL/GenBank/DDBJ whole genome shotgun (WGS) entry which is preliminary data.</text>
</comment>
<gene>
    <name evidence="1" type="ORF">A3E32_01045</name>
</gene>
<organism evidence="1 2">
    <name type="scientific">Candidatus Zambryskibacteria bacterium RIFCSPHIGHO2_12_FULL_38_37</name>
    <dbReference type="NCBI Taxonomy" id="1802751"/>
    <lineage>
        <taxon>Bacteria</taxon>
        <taxon>Candidatus Zambryskiibacteriota</taxon>
    </lineage>
</organism>
<accession>A0A1G2TKA8</accession>
<evidence type="ECO:0008006" key="3">
    <source>
        <dbReference type="Google" id="ProtNLM"/>
    </source>
</evidence>
<dbReference type="EMBL" id="MHVU01000039">
    <property type="protein sequence ID" value="OHA97746.1"/>
    <property type="molecule type" value="Genomic_DNA"/>
</dbReference>
<sequence>MSENYDQSHLDRKYFVNREKYNCPFCNRKSIVYGVSERFSFDWSNDRTVYGYRVHCGGDTCQKTSLHLSNYAIEVYSNKFWSVPGKDDNGKKITISMNDIDLDTLFFYHQPTTFFTLDNRINEKIRTLVAESEGCAKMNYLVGASGCLRKAIYELLEIEQVSKTDKDEKEVDYGNRVKVLKSKYPTVPPEYFDALANIQGMTSEQLHEGDWKPWTQDEFRFLVETAKEVLTEIYVRPQEKVGVLQKILALKPQKDNSKVPKSE</sequence>
<name>A0A1G2TKA8_9BACT</name>
<evidence type="ECO:0000313" key="2">
    <source>
        <dbReference type="Proteomes" id="UP000178530"/>
    </source>
</evidence>
<reference evidence="1 2" key="1">
    <citation type="journal article" date="2016" name="Nat. Commun.">
        <title>Thousands of microbial genomes shed light on interconnected biogeochemical processes in an aquifer system.</title>
        <authorList>
            <person name="Anantharaman K."/>
            <person name="Brown C.T."/>
            <person name="Hug L.A."/>
            <person name="Sharon I."/>
            <person name="Castelle C.J."/>
            <person name="Probst A.J."/>
            <person name="Thomas B.C."/>
            <person name="Singh A."/>
            <person name="Wilkins M.J."/>
            <person name="Karaoz U."/>
            <person name="Brodie E.L."/>
            <person name="Williams K.H."/>
            <person name="Hubbard S.S."/>
            <person name="Banfield J.F."/>
        </authorList>
    </citation>
    <scope>NUCLEOTIDE SEQUENCE [LARGE SCALE GENOMIC DNA]</scope>
</reference>
<protein>
    <recommendedName>
        <fullName evidence="3">DUF4145 domain-containing protein</fullName>
    </recommendedName>
</protein>
<proteinExistence type="predicted"/>
<evidence type="ECO:0000313" key="1">
    <source>
        <dbReference type="EMBL" id="OHA97746.1"/>
    </source>
</evidence>